<protein>
    <submittedName>
        <fullName evidence="1">Uncharacterized protein</fullName>
    </submittedName>
</protein>
<accession>A0AAW0HBF5</accession>
<dbReference type="InterPro" id="IPR001141">
    <property type="entry name" value="Ribosomal_eL27"/>
</dbReference>
<comment type="caution">
    <text evidence="1">The sequence shown here is derived from an EMBL/GenBank/DDBJ whole genome shotgun (WGS) entry which is preliminary data.</text>
</comment>
<keyword evidence="2" id="KW-1185">Reference proteome</keyword>
<sequence length="110" mass="12235">MHRNGQAQETQKNNDGTGPFPFWMQSCHHDGGTSIQPYSHTLVAGIDHCLYRITVVTMGLIAKRPKAKPSAKACHCNHLMPMRSSVDIPFDKTVINKVVFRDSALKCKVS</sequence>
<organism evidence="1 2">
    <name type="scientific">Myodes glareolus</name>
    <name type="common">Bank vole</name>
    <name type="synonym">Clethrionomys glareolus</name>
    <dbReference type="NCBI Taxonomy" id="447135"/>
    <lineage>
        <taxon>Eukaryota</taxon>
        <taxon>Metazoa</taxon>
        <taxon>Chordata</taxon>
        <taxon>Craniata</taxon>
        <taxon>Vertebrata</taxon>
        <taxon>Euteleostomi</taxon>
        <taxon>Mammalia</taxon>
        <taxon>Eutheria</taxon>
        <taxon>Euarchontoglires</taxon>
        <taxon>Glires</taxon>
        <taxon>Rodentia</taxon>
        <taxon>Myomorpha</taxon>
        <taxon>Muroidea</taxon>
        <taxon>Cricetidae</taxon>
        <taxon>Arvicolinae</taxon>
        <taxon>Myodes</taxon>
    </lineage>
</organism>
<dbReference type="GO" id="GO:0006412">
    <property type="term" value="P:translation"/>
    <property type="evidence" value="ECO:0007669"/>
    <property type="project" value="InterPro"/>
</dbReference>
<name>A0AAW0HBF5_MYOGA</name>
<dbReference type="PROSITE" id="PS51257">
    <property type="entry name" value="PROKAR_LIPOPROTEIN"/>
    <property type="match status" value="1"/>
</dbReference>
<dbReference type="Proteomes" id="UP001488838">
    <property type="component" value="Unassembled WGS sequence"/>
</dbReference>
<dbReference type="GO" id="GO:0003735">
    <property type="term" value="F:structural constituent of ribosome"/>
    <property type="evidence" value="ECO:0007669"/>
    <property type="project" value="InterPro"/>
</dbReference>
<dbReference type="EMBL" id="JBBHLL010000597">
    <property type="protein sequence ID" value="KAK7799676.1"/>
    <property type="molecule type" value="Genomic_DNA"/>
</dbReference>
<dbReference type="GO" id="GO:0005840">
    <property type="term" value="C:ribosome"/>
    <property type="evidence" value="ECO:0007669"/>
    <property type="project" value="InterPro"/>
</dbReference>
<reference evidence="1 2" key="1">
    <citation type="journal article" date="2023" name="bioRxiv">
        <title>Conserved and derived expression patterns and positive selection on dental genes reveal complex evolutionary context of ever-growing rodent molars.</title>
        <authorList>
            <person name="Calamari Z.T."/>
            <person name="Song A."/>
            <person name="Cohen E."/>
            <person name="Akter M."/>
            <person name="Roy R.D."/>
            <person name="Hallikas O."/>
            <person name="Christensen M.M."/>
            <person name="Li P."/>
            <person name="Marangoni P."/>
            <person name="Jernvall J."/>
            <person name="Klein O.D."/>
        </authorList>
    </citation>
    <scope>NUCLEOTIDE SEQUENCE [LARGE SCALE GENOMIC DNA]</scope>
    <source>
        <strain evidence="1">V071</strain>
    </source>
</reference>
<dbReference type="AlphaFoldDB" id="A0AAW0HBF5"/>
<gene>
    <name evidence="1" type="ORF">U0070_005429</name>
</gene>
<dbReference type="Pfam" id="PF01777">
    <property type="entry name" value="Ribosomal_L27e"/>
    <property type="match status" value="1"/>
</dbReference>
<evidence type="ECO:0000313" key="1">
    <source>
        <dbReference type="EMBL" id="KAK7799676.1"/>
    </source>
</evidence>
<dbReference type="Gene3D" id="2.30.30.770">
    <property type="match status" value="1"/>
</dbReference>
<proteinExistence type="predicted"/>
<dbReference type="PANTHER" id="PTHR10497">
    <property type="entry name" value="60S RIBOSOMAL PROTEIN L27"/>
    <property type="match status" value="1"/>
</dbReference>
<evidence type="ECO:0000313" key="2">
    <source>
        <dbReference type="Proteomes" id="UP001488838"/>
    </source>
</evidence>
<dbReference type="InterPro" id="IPR038655">
    <property type="entry name" value="Ribosomal_eL27_sf"/>
</dbReference>